<dbReference type="Proteomes" id="UP000799291">
    <property type="component" value="Unassembled WGS sequence"/>
</dbReference>
<gene>
    <name evidence="2" type="ORF">K458DRAFT_488363</name>
</gene>
<organism evidence="2 3">
    <name type="scientific">Lentithecium fluviatile CBS 122367</name>
    <dbReference type="NCBI Taxonomy" id="1168545"/>
    <lineage>
        <taxon>Eukaryota</taxon>
        <taxon>Fungi</taxon>
        <taxon>Dikarya</taxon>
        <taxon>Ascomycota</taxon>
        <taxon>Pezizomycotina</taxon>
        <taxon>Dothideomycetes</taxon>
        <taxon>Pleosporomycetidae</taxon>
        <taxon>Pleosporales</taxon>
        <taxon>Massarineae</taxon>
        <taxon>Lentitheciaceae</taxon>
        <taxon>Lentithecium</taxon>
    </lineage>
</organism>
<feature type="compositionally biased region" description="Basic and acidic residues" evidence="1">
    <location>
        <begin position="138"/>
        <end position="147"/>
    </location>
</feature>
<keyword evidence="3" id="KW-1185">Reference proteome</keyword>
<sequence>MRIEWTEAFALAMILADAYAPCRGSMQRRSGSSASSSGTSVLTVAVAVPPFRRTLEFRATIASLPNSNDRVAWLGMDCLTRRAMGYTIVGSGHKQKKASPIQWRRLQLASICGFLLVALLRTVSDEARHKPSGHRKAERNSQELKGE</sequence>
<protein>
    <submittedName>
        <fullName evidence="2">Uncharacterized protein</fullName>
    </submittedName>
</protein>
<accession>A0A6G1IWS4</accession>
<feature type="region of interest" description="Disordered" evidence="1">
    <location>
        <begin position="127"/>
        <end position="147"/>
    </location>
</feature>
<name>A0A6G1IWS4_9PLEO</name>
<dbReference type="AlphaFoldDB" id="A0A6G1IWS4"/>
<proteinExistence type="predicted"/>
<evidence type="ECO:0000313" key="3">
    <source>
        <dbReference type="Proteomes" id="UP000799291"/>
    </source>
</evidence>
<reference evidence="2" key="1">
    <citation type="journal article" date="2020" name="Stud. Mycol.">
        <title>101 Dothideomycetes genomes: a test case for predicting lifestyles and emergence of pathogens.</title>
        <authorList>
            <person name="Haridas S."/>
            <person name="Albert R."/>
            <person name="Binder M."/>
            <person name="Bloem J."/>
            <person name="Labutti K."/>
            <person name="Salamov A."/>
            <person name="Andreopoulos B."/>
            <person name="Baker S."/>
            <person name="Barry K."/>
            <person name="Bills G."/>
            <person name="Bluhm B."/>
            <person name="Cannon C."/>
            <person name="Castanera R."/>
            <person name="Culley D."/>
            <person name="Daum C."/>
            <person name="Ezra D."/>
            <person name="Gonzalez J."/>
            <person name="Henrissat B."/>
            <person name="Kuo A."/>
            <person name="Liang C."/>
            <person name="Lipzen A."/>
            <person name="Lutzoni F."/>
            <person name="Magnuson J."/>
            <person name="Mondo S."/>
            <person name="Nolan M."/>
            <person name="Ohm R."/>
            <person name="Pangilinan J."/>
            <person name="Park H.-J."/>
            <person name="Ramirez L."/>
            <person name="Alfaro M."/>
            <person name="Sun H."/>
            <person name="Tritt A."/>
            <person name="Yoshinaga Y."/>
            <person name="Zwiers L.-H."/>
            <person name="Turgeon B."/>
            <person name="Goodwin S."/>
            <person name="Spatafora J."/>
            <person name="Crous P."/>
            <person name="Grigoriev I."/>
        </authorList>
    </citation>
    <scope>NUCLEOTIDE SEQUENCE</scope>
    <source>
        <strain evidence="2">CBS 122367</strain>
    </source>
</reference>
<evidence type="ECO:0000256" key="1">
    <source>
        <dbReference type="SAM" id="MobiDB-lite"/>
    </source>
</evidence>
<dbReference type="EMBL" id="MU005586">
    <property type="protein sequence ID" value="KAF2682568.1"/>
    <property type="molecule type" value="Genomic_DNA"/>
</dbReference>
<evidence type="ECO:0000313" key="2">
    <source>
        <dbReference type="EMBL" id="KAF2682568.1"/>
    </source>
</evidence>